<dbReference type="InterPro" id="IPR041698">
    <property type="entry name" value="Methyltransf_25"/>
</dbReference>
<reference evidence="5" key="1">
    <citation type="journal article" date="2019" name="Int. J. Syst. Evol. Microbiol.">
        <title>The Global Catalogue of Microorganisms (GCM) 10K type strain sequencing project: providing services to taxonomists for standard genome sequencing and annotation.</title>
        <authorList>
            <consortium name="The Broad Institute Genomics Platform"/>
            <consortium name="The Broad Institute Genome Sequencing Center for Infectious Disease"/>
            <person name="Wu L."/>
            <person name="Ma J."/>
        </authorList>
    </citation>
    <scope>NUCLEOTIDE SEQUENCE [LARGE SCALE GENOMIC DNA]</scope>
    <source>
        <strain evidence="5">CCTCC AB 2013263</strain>
    </source>
</reference>
<evidence type="ECO:0000313" key="5">
    <source>
        <dbReference type="Proteomes" id="UP001595748"/>
    </source>
</evidence>
<gene>
    <name evidence="4" type="ORF">ACFOPQ_01020</name>
</gene>
<comment type="caution">
    <text evidence="4">The sequence shown here is derived from an EMBL/GenBank/DDBJ whole genome shotgun (WGS) entry which is preliminary data.</text>
</comment>
<evidence type="ECO:0000313" key="4">
    <source>
        <dbReference type="EMBL" id="MFC3859355.1"/>
    </source>
</evidence>
<feature type="domain" description="Methyltransferase" evidence="3">
    <location>
        <begin position="42"/>
        <end position="134"/>
    </location>
</feature>
<dbReference type="EC" id="2.1.1.222" evidence="4"/>
<evidence type="ECO:0000256" key="2">
    <source>
        <dbReference type="ARBA" id="ARBA00022679"/>
    </source>
</evidence>
<name>A0ABV8A292_9DEIO</name>
<dbReference type="CDD" id="cd02440">
    <property type="entry name" value="AdoMet_MTases"/>
    <property type="match status" value="1"/>
</dbReference>
<dbReference type="PANTHER" id="PTHR43861">
    <property type="entry name" value="TRANS-ACONITATE 2-METHYLTRANSFERASE-RELATED"/>
    <property type="match status" value="1"/>
</dbReference>
<sequence>MPELDLHYVDPRLVAQYDTDNAGRHDTDFYLHLATELKARKVIDLGAGTGVLARDMAAAGREVWAVDPATEMLAYARKQPGADRVTWVNADASGIGDWGADLAVMTGNVAQVFLNDDDWLSTLRHLHAGLRPGGHLAFESRNPLARAWEEWTPENTRGVTQTPHGPLESWLEVQEVRQGKVRMVGRNVFHETGERLDVPSTLRFRTHQEITASLEEAEFKVQEVYGSWLGESFQSDSRVMIFLARRA</sequence>
<accession>A0ABV8A292</accession>
<proteinExistence type="predicted"/>
<dbReference type="GO" id="GO:0061542">
    <property type="term" value="F:3-demethylubiquinol 3-O-methyltransferase activity"/>
    <property type="evidence" value="ECO:0007669"/>
    <property type="project" value="UniProtKB-EC"/>
</dbReference>
<dbReference type="RefSeq" id="WP_380075517.1">
    <property type="nucleotide sequence ID" value="NZ_JBHRZF010000009.1"/>
</dbReference>
<dbReference type="EC" id="2.1.1.64" evidence="4"/>
<dbReference type="PANTHER" id="PTHR43861:SF1">
    <property type="entry name" value="TRANS-ACONITATE 2-METHYLTRANSFERASE"/>
    <property type="match status" value="1"/>
</dbReference>
<keyword evidence="5" id="KW-1185">Reference proteome</keyword>
<dbReference type="Gene3D" id="3.40.50.150">
    <property type="entry name" value="Vaccinia Virus protein VP39"/>
    <property type="match status" value="1"/>
</dbReference>
<keyword evidence="2 4" id="KW-0808">Transferase</keyword>
<evidence type="ECO:0000259" key="3">
    <source>
        <dbReference type="Pfam" id="PF13649"/>
    </source>
</evidence>
<evidence type="ECO:0000256" key="1">
    <source>
        <dbReference type="ARBA" id="ARBA00022603"/>
    </source>
</evidence>
<keyword evidence="1 4" id="KW-0489">Methyltransferase</keyword>
<dbReference type="GO" id="GO:0032259">
    <property type="term" value="P:methylation"/>
    <property type="evidence" value="ECO:0007669"/>
    <property type="project" value="UniProtKB-KW"/>
</dbReference>
<dbReference type="SUPFAM" id="SSF53335">
    <property type="entry name" value="S-adenosyl-L-methionine-dependent methyltransferases"/>
    <property type="match status" value="1"/>
</dbReference>
<organism evidence="4 5">
    <name type="scientific">Deinococcus antarcticus</name>
    <dbReference type="NCBI Taxonomy" id="1298767"/>
    <lineage>
        <taxon>Bacteria</taxon>
        <taxon>Thermotogati</taxon>
        <taxon>Deinococcota</taxon>
        <taxon>Deinococci</taxon>
        <taxon>Deinococcales</taxon>
        <taxon>Deinococcaceae</taxon>
        <taxon>Deinococcus</taxon>
    </lineage>
</organism>
<dbReference type="Pfam" id="PF13649">
    <property type="entry name" value="Methyltransf_25"/>
    <property type="match status" value="1"/>
</dbReference>
<dbReference type="Proteomes" id="UP001595748">
    <property type="component" value="Unassembled WGS sequence"/>
</dbReference>
<dbReference type="InterPro" id="IPR029063">
    <property type="entry name" value="SAM-dependent_MTases_sf"/>
</dbReference>
<dbReference type="EMBL" id="JBHRZF010000009">
    <property type="protein sequence ID" value="MFC3859355.1"/>
    <property type="molecule type" value="Genomic_DNA"/>
</dbReference>
<protein>
    <submittedName>
        <fullName evidence="4">Class I SAM-dependent methyltransferase</fullName>
        <ecNumber evidence="4">2.1.1.222</ecNumber>
        <ecNumber evidence="4">2.1.1.64</ecNumber>
    </submittedName>
</protein>
<dbReference type="GO" id="GO:0102208">
    <property type="term" value="F:2-polyprenyl-6-hydroxyphenol methylase activity"/>
    <property type="evidence" value="ECO:0007669"/>
    <property type="project" value="UniProtKB-EC"/>
</dbReference>